<gene>
    <name evidence="1" type="ORF">SAMN05444487_101256</name>
</gene>
<proteinExistence type="predicted"/>
<protein>
    <submittedName>
        <fullName evidence="1">Uncharacterized protein</fullName>
    </submittedName>
</protein>
<dbReference type="STRING" id="1048340.SAMN05444487_101256"/>
<evidence type="ECO:0000313" key="1">
    <source>
        <dbReference type="EMBL" id="SDW08060.1"/>
    </source>
</evidence>
<dbReference type="Proteomes" id="UP000198534">
    <property type="component" value="Unassembled WGS sequence"/>
</dbReference>
<dbReference type="EMBL" id="FNNQ01000001">
    <property type="protein sequence ID" value="SDW08060.1"/>
    <property type="molecule type" value="Genomic_DNA"/>
</dbReference>
<reference evidence="1 2" key="1">
    <citation type="submission" date="2016-10" db="EMBL/GenBank/DDBJ databases">
        <authorList>
            <person name="de Groot N.N."/>
        </authorList>
    </citation>
    <scope>NUCLEOTIDE SEQUENCE [LARGE SCALE GENOMIC DNA]</scope>
    <source>
        <strain evidence="1 2">DSM 45610</strain>
    </source>
</reference>
<keyword evidence="2" id="KW-1185">Reference proteome</keyword>
<evidence type="ECO:0000313" key="2">
    <source>
        <dbReference type="Proteomes" id="UP000198534"/>
    </source>
</evidence>
<dbReference type="AlphaFoldDB" id="A0A1H2QMB6"/>
<accession>A0A1H2QMB6</accession>
<sequence>MPKRYGLFLIKKPDPRGPAKEEGTSVRWRSDDKVTTDPVVDIVYVNLVVLQRRA</sequence>
<name>A0A1H2QMB6_9BACL</name>
<organism evidence="1 2">
    <name type="scientific">Marininema mesophilum</name>
    <dbReference type="NCBI Taxonomy" id="1048340"/>
    <lineage>
        <taxon>Bacteria</taxon>
        <taxon>Bacillati</taxon>
        <taxon>Bacillota</taxon>
        <taxon>Bacilli</taxon>
        <taxon>Bacillales</taxon>
        <taxon>Thermoactinomycetaceae</taxon>
        <taxon>Marininema</taxon>
    </lineage>
</organism>